<dbReference type="Proteomes" id="UP000261704">
    <property type="component" value="Chromosome"/>
</dbReference>
<dbReference type="KEGG" id="pamo:BAR1_16735"/>
<reference evidence="2 3" key="1">
    <citation type="submission" date="2018-09" db="EMBL/GenBank/DDBJ databases">
        <title>Profundibacter amoris BAR1 gen. nov., sp. nov., a new member of the Roseobacter clade isolated at Lokis Castle Vent Field on the Arctic Mid-Oceanic Ridge.</title>
        <authorList>
            <person name="Le Moine Bauer S."/>
            <person name="Sjoeberg A.G."/>
            <person name="L'Haridon S."/>
            <person name="Stokke R."/>
            <person name="Roalkvam I."/>
            <person name="Steen I.H."/>
            <person name="Dahle H."/>
        </authorList>
    </citation>
    <scope>NUCLEOTIDE SEQUENCE [LARGE SCALE GENOMIC DNA]</scope>
    <source>
        <strain evidence="2 3">BAR1</strain>
    </source>
</reference>
<dbReference type="InterPro" id="IPR041712">
    <property type="entry name" value="DHPS-like_MBL-fold"/>
</dbReference>
<dbReference type="GO" id="GO:0016787">
    <property type="term" value="F:hydrolase activity"/>
    <property type="evidence" value="ECO:0007669"/>
    <property type="project" value="UniProtKB-KW"/>
</dbReference>
<dbReference type="InterPro" id="IPR001279">
    <property type="entry name" value="Metallo-B-lactamas"/>
</dbReference>
<dbReference type="SMART" id="SM00849">
    <property type="entry name" value="Lactamase_B"/>
    <property type="match status" value="1"/>
</dbReference>
<dbReference type="Pfam" id="PF00753">
    <property type="entry name" value="Lactamase_B"/>
    <property type="match status" value="1"/>
</dbReference>
<gene>
    <name evidence="2" type="ORF">BAR1_16735</name>
</gene>
<dbReference type="RefSeq" id="WP_118944085.1">
    <property type="nucleotide sequence ID" value="NZ_CP032125.1"/>
</dbReference>
<dbReference type="GO" id="GO:0016740">
    <property type="term" value="F:transferase activity"/>
    <property type="evidence" value="ECO:0007669"/>
    <property type="project" value="TreeGrafter"/>
</dbReference>
<protein>
    <submittedName>
        <fullName evidence="2">MBL fold metallo-hydrolase</fullName>
    </submittedName>
</protein>
<dbReference type="PANTHER" id="PTHR13754:SF13">
    <property type="entry name" value="METALLO-BETA-LACTAMASE SUPERFAMILY PROTEIN (AFU_ORTHOLOGUE AFUA_3G07630)"/>
    <property type="match status" value="1"/>
</dbReference>
<dbReference type="OrthoDB" id="9803916at2"/>
<dbReference type="InterPro" id="IPR036866">
    <property type="entry name" value="RibonucZ/Hydroxyglut_hydro"/>
</dbReference>
<evidence type="ECO:0000313" key="2">
    <source>
        <dbReference type="EMBL" id="AXX99433.1"/>
    </source>
</evidence>
<dbReference type="AlphaFoldDB" id="A0A347UKQ5"/>
<proteinExistence type="predicted"/>
<evidence type="ECO:0000259" key="1">
    <source>
        <dbReference type="SMART" id="SM00849"/>
    </source>
</evidence>
<dbReference type="EMBL" id="CP032125">
    <property type="protein sequence ID" value="AXX99433.1"/>
    <property type="molecule type" value="Genomic_DNA"/>
</dbReference>
<dbReference type="InterPro" id="IPR052926">
    <property type="entry name" value="Metallo-beta-lactamase_dom"/>
</dbReference>
<feature type="domain" description="Metallo-beta-lactamase" evidence="1">
    <location>
        <begin position="20"/>
        <end position="230"/>
    </location>
</feature>
<dbReference type="CDD" id="cd07713">
    <property type="entry name" value="DHPS-like_MBL-fold"/>
    <property type="match status" value="1"/>
</dbReference>
<accession>A0A347UKQ5</accession>
<dbReference type="Gene3D" id="3.60.15.10">
    <property type="entry name" value="Ribonuclease Z/Hydroxyacylglutathione hydrolase-like"/>
    <property type="match status" value="1"/>
</dbReference>
<dbReference type="SUPFAM" id="SSF56281">
    <property type="entry name" value="Metallo-hydrolase/oxidoreductase"/>
    <property type="match status" value="1"/>
</dbReference>
<sequence length="257" mass="28387">MKITLLCENEVCDMHWLAEWGFSAFIEYGGQKILFDTGFSDVYRHNAARAGVDLDSADFVALSHFHNDHTGGLRHHGFTGRKKILMHPRVLKELANPKSKSFAKGYREIHRILTQDFDVVPAKGATEFTKGAFFLGEIPRSNDFEAGEFDGDSMPDDTALAFRTDKGAVVVTGCSHAGICNICDYAKQVTGQPLYAVIGGFHLLAEDNPPLDETIAYFKAEAPEVLLPMHCVDFPALVAFHNEFGSRKYAAGDVIEL</sequence>
<keyword evidence="2" id="KW-0378">Hydrolase</keyword>
<organism evidence="2 3">
    <name type="scientific">Profundibacter amoris</name>
    <dbReference type="NCBI Taxonomy" id="2171755"/>
    <lineage>
        <taxon>Bacteria</taxon>
        <taxon>Pseudomonadati</taxon>
        <taxon>Pseudomonadota</taxon>
        <taxon>Alphaproteobacteria</taxon>
        <taxon>Rhodobacterales</taxon>
        <taxon>Paracoccaceae</taxon>
        <taxon>Profundibacter</taxon>
    </lineage>
</organism>
<name>A0A347UKQ5_9RHOB</name>
<dbReference type="PANTHER" id="PTHR13754">
    <property type="entry name" value="METALLO-BETA-LACTAMASE SUPERFAMILY PROTEIN"/>
    <property type="match status" value="1"/>
</dbReference>
<keyword evidence="3" id="KW-1185">Reference proteome</keyword>
<evidence type="ECO:0000313" key="3">
    <source>
        <dbReference type="Proteomes" id="UP000261704"/>
    </source>
</evidence>